<name>A0ABM7PC77_9BACT</name>
<proteinExistence type="predicted"/>
<reference evidence="3 4" key="1">
    <citation type="submission" date="2021-02" db="EMBL/GenBank/DDBJ databases">
        <title>Complete genome of Desulfoluna sp. strain ASN36.</title>
        <authorList>
            <person name="Takahashi A."/>
            <person name="Kojima H."/>
            <person name="Fukui M."/>
        </authorList>
    </citation>
    <scope>NUCLEOTIDE SEQUENCE [LARGE SCALE GENOMIC DNA]</scope>
    <source>
        <strain evidence="3 4">ASN36</strain>
    </source>
</reference>
<dbReference type="PIRSF" id="PIRSF028696">
    <property type="entry name" value="UCP028696"/>
    <property type="match status" value="1"/>
</dbReference>
<evidence type="ECO:0000256" key="2">
    <source>
        <dbReference type="SAM" id="SignalP"/>
    </source>
</evidence>
<feature type="region of interest" description="Disordered" evidence="1">
    <location>
        <begin position="52"/>
        <end position="72"/>
    </location>
</feature>
<evidence type="ECO:0008006" key="5">
    <source>
        <dbReference type="Google" id="ProtNLM"/>
    </source>
</evidence>
<keyword evidence="4" id="KW-1185">Reference proteome</keyword>
<evidence type="ECO:0000256" key="1">
    <source>
        <dbReference type="SAM" id="MobiDB-lite"/>
    </source>
</evidence>
<dbReference type="Pfam" id="PF11059">
    <property type="entry name" value="DUF2860"/>
    <property type="match status" value="1"/>
</dbReference>
<accession>A0ABM7PC77</accession>
<evidence type="ECO:0000313" key="4">
    <source>
        <dbReference type="Proteomes" id="UP001320148"/>
    </source>
</evidence>
<protein>
    <recommendedName>
        <fullName evidence="5">DUF2860 domain-containing protein</fullName>
    </recommendedName>
</protein>
<dbReference type="RefSeq" id="WP_236891105.1">
    <property type="nucleotide sequence ID" value="NZ_AP024488.1"/>
</dbReference>
<organism evidence="3 4">
    <name type="scientific">Desulfoluna limicola</name>
    <dbReference type="NCBI Taxonomy" id="2810562"/>
    <lineage>
        <taxon>Bacteria</taxon>
        <taxon>Pseudomonadati</taxon>
        <taxon>Thermodesulfobacteriota</taxon>
        <taxon>Desulfobacteria</taxon>
        <taxon>Desulfobacterales</taxon>
        <taxon>Desulfolunaceae</taxon>
        <taxon>Desulfoluna</taxon>
    </lineage>
</organism>
<feature type="chain" id="PRO_5045786773" description="DUF2860 domain-containing protein" evidence="2">
    <location>
        <begin position="24"/>
        <end position="348"/>
    </location>
</feature>
<keyword evidence="2" id="KW-0732">Signal</keyword>
<dbReference type="Proteomes" id="UP001320148">
    <property type="component" value="Chromosome"/>
</dbReference>
<dbReference type="InterPro" id="IPR016896">
    <property type="entry name" value="DUF2860"/>
</dbReference>
<feature type="signal peptide" evidence="2">
    <location>
        <begin position="1"/>
        <end position="23"/>
    </location>
</feature>
<gene>
    <name evidence="3" type="ORF">DSLASN_04320</name>
</gene>
<sequence>MKKSLPLLALAVTLLITAMPAHAIQPMPEQTGFSGFINVGAGVTNTESNMMAGNGMSDSGSKRIDSLTDSPSSDTNAMPVINFDLNYTFADTRTQIFAGNRLEDLIRFDTSSVLGIRQELPDKSSVRVAYAFTSFPSSVWQDPYVTGVDRKKTDRTAEGLRLGYDKIMGSRLEAEFTWRKINIDTERSGEAQTQLAPSNPYEITAEQAKLLDRNGSMYTGKLTYPFAFQQMRHIIIPTLEYTRQDLDGEAMAFKRYGMMLSYALNGPKFNVVTNIYCSRSDYDEENPIYGAVREDDILGASFSAFYKQFLGVPQMNLVGTIASYHSDSNIDFYDSRISMGTVSVMYRF</sequence>
<dbReference type="EMBL" id="AP024488">
    <property type="protein sequence ID" value="BCS94800.1"/>
    <property type="molecule type" value="Genomic_DNA"/>
</dbReference>
<evidence type="ECO:0000313" key="3">
    <source>
        <dbReference type="EMBL" id="BCS94800.1"/>
    </source>
</evidence>